<accession>A0AAN8EWF0</accession>
<gene>
    <name evidence="1" type="ORF">GCK32_002431</name>
</gene>
<protein>
    <submittedName>
        <fullName evidence="1">Uncharacterized protein</fullName>
    </submittedName>
</protein>
<name>A0AAN8EWF0_TRICO</name>
<organism evidence="1 2">
    <name type="scientific">Trichostrongylus colubriformis</name>
    <name type="common">Black scour worm</name>
    <dbReference type="NCBI Taxonomy" id="6319"/>
    <lineage>
        <taxon>Eukaryota</taxon>
        <taxon>Metazoa</taxon>
        <taxon>Ecdysozoa</taxon>
        <taxon>Nematoda</taxon>
        <taxon>Chromadorea</taxon>
        <taxon>Rhabditida</taxon>
        <taxon>Rhabditina</taxon>
        <taxon>Rhabditomorpha</taxon>
        <taxon>Strongyloidea</taxon>
        <taxon>Trichostrongylidae</taxon>
        <taxon>Trichostrongylus</taxon>
    </lineage>
</organism>
<dbReference type="AlphaFoldDB" id="A0AAN8EWF0"/>
<reference evidence="1 2" key="1">
    <citation type="submission" date="2019-10" db="EMBL/GenBank/DDBJ databases">
        <title>Assembly and Annotation for the nematode Trichostrongylus colubriformis.</title>
        <authorList>
            <person name="Martin J."/>
        </authorList>
    </citation>
    <scope>NUCLEOTIDE SEQUENCE [LARGE SCALE GENOMIC DNA]</scope>
    <source>
        <strain evidence="1">G859</strain>
        <tissue evidence="1">Whole worm</tissue>
    </source>
</reference>
<evidence type="ECO:0000313" key="1">
    <source>
        <dbReference type="EMBL" id="KAK5967357.1"/>
    </source>
</evidence>
<sequence>MFLYSCICSTGMEYTFEGSSASSHPLQDSIGSYYCANNADLCVQDVFGRQWRPAHADNLITIMPVAKCVRADVFEDVPRELELGQERTINMASGRCERGQSRNLPSKLLSGQQCAVFLLMMASRPSVTADLVSSTERLRYSDMVANSTFISFDRHVYLPIRGFSCDSCAESYCRSQ</sequence>
<dbReference type="EMBL" id="WIXE01022579">
    <property type="protein sequence ID" value="KAK5967357.1"/>
    <property type="molecule type" value="Genomic_DNA"/>
</dbReference>
<comment type="caution">
    <text evidence="1">The sequence shown here is derived from an EMBL/GenBank/DDBJ whole genome shotgun (WGS) entry which is preliminary data.</text>
</comment>
<evidence type="ECO:0000313" key="2">
    <source>
        <dbReference type="Proteomes" id="UP001331761"/>
    </source>
</evidence>
<proteinExistence type="predicted"/>
<dbReference type="Proteomes" id="UP001331761">
    <property type="component" value="Unassembled WGS sequence"/>
</dbReference>
<keyword evidence="2" id="KW-1185">Reference proteome</keyword>